<evidence type="ECO:0000313" key="4">
    <source>
        <dbReference type="EMBL" id="MCV2869096.1"/>
    </source>
</evidence>
<protein>
    <submittedName>
        <fullName evidence="4">PRC-barrel domain-containing protein</fullName>
    </submittedName>
</protein>
<feature type="domain" description="PRC-barrel" evidence="3">
    <location>
        <begin position="192"/>
        <end position="248"/>
    </location>
</feature>
<evidence type="ECO:0000313" key="5">
    <source>
        <dbReference type="Proteomes" id="UP001652542"/>
    </source>
</evidence>
<organism evidence="4 5">
    <name type="scientific">Albidovulum marisflavi</name>
    <dbReference type="NCBI Taxonomy" id="2984159"/>
    <lineage>
        <taxon>Bacteria</taxon>
        <taxon>Pseudomonadati</taxon>
        <taxon>Pseudomonadota</taxon>
        <taxon>Alphaproteobacteria</taxon>
        <taxon>Rhodobacterales</taxon>
        <taxon>Paracoccaceae</taxon>
        <taxon>Albidovulum</taxon>
    </lineage>
</organism>
<comment type="caution">
    <text evidence="4">The sequence shown here is derived from an EMBL/GenBank/DDBJ whole genome shotgun (WGS) entry which is preliminary data.</text>
</comment>
<feature type="chain" id="PRO_5045131544" evidence="2">
    <location>
        <begin position="21"/>
        <end position="277"/>
    </location>
</feature>
<evidence type="ECO:0000259" key="3">
    <source>
        <dbReference type="Pfam" id="PF05239"/>
    </source>
</evidence>
<keyword evidence="5" id="KW-1185">Reference proteome</keyword>
<evidence type="ECO:0000256" key="2">
    <source>
        <dbReference type="SAM" id="SignalP"/>
    </source>
</evidence>
<name>A0ABT2ZDB5_9RHOB</name>
<sequence>MKKLLITTVILAATGYPALAQENTDMFRAEADPMAFNASDFIGMRVYRVDDPAETTTYMGIQDGWDDIGEIEDIVISRDGSVDAVLVDIGGFLGMGENRVALSMDAIRFASDTATADDDSDFFLVLNVPRETLQQAPTYTESRMMEQAEAMPEPTGMATDTAASGDQTMSDDRLMPTVREGFVALEAEDLTAERLTGAPAYDTEDKWVGEVSEILLSDEGRVRSVIVDVGGFLGIGEKPVELQLSSVDILRSDDGSEVRVYIALTKEQMEAIPKYEG</sequence>
<dbReference type="EMBL" id="JAOWKY010000002">
    <property type="protein sequence ID" value="MCV2869096.1"/>
    <property type="molecule type" value="Genomic_DNA"/>
</dbReference>
<dbReference type="PANTHER" id="PTHR36505">
    <property type="entry name" value="BLR1072 PROTEIN"/>
    <property type="match status" value="1"/>
</dbReference>
<feature type="region of interest" description="Disordered" evidence="1">
    <location>
        <begin position="151"/>
        <end position="171"/>
    </location>
</feature>
<dbReference type="Gene3D" id="2.30.30.240">
    <property type="entry name" value="PRC-barrel domain"/>
    <property type="match status" value="2"/>
</dbReference>
<dbReference type="InterPro" id="IPR011033">
    <property type="entry name" value="PRC_barrel-like_sf"/>
</dbReference>
<keyword evidence="2" id="KW-0732">Signal</keyword>
<dbReference type="SUPFAM" id="SSF50346">
    <property type="entry name" value="PRC-barrel domain"/>
    <property type="match status" value="2"/>
</dbReference>
<gene>
    <name evidence="4" type="ORF">OEW28_10705</name>
</gene>
<feature type="domain" description="PRC-barrel" evidence="3">
    <location>
        <begin position="36"/>
        <end position="121"/>
    </location>
</feature>
<feature type="signal peptide" evidence="2">
    <location>
        <begin position="1"/>
        <end position="20"/>
    </location>
</feature>
<dbReference type="Pfam" id="PF05239">
    <property type="entry name" value="PRC"/>
    <property type="match status" value="2"/>
</dbReference>
<reference evidence="4 5" key="1">
    <citation type="submission" date="2022-10" db="EMBL/GenBank/DDBJ databases">
        <title>Defluviimonas sp. nov., isolated from ocean surface water.</title>
        <authorList>
            <person name="He W."/>
            <person name="Wang L."/>
            <person name="Zhang D.-F."/>
        </authorList>
    </citation>
    <scope>NUCLEOTIDE SEQUENCE [LARGE SCALE GENOMIC DNA]</scope>
    <source>
        <strain evidence="4 5">WL0002</strain>
    </source>
</reference>
<dbReference type="PANTHER" id="PTHR36505:SF1">
    <property type="entry name" value="BLR1072 PROTEIN"/>
    <property type="match status" value="1"/>
</dbReference>
<accession>A0ABT2ZDB5</accession>
<dbReference type="InterPro" id="IPR027275">
    <property type="entry name" value="PRC-brl_dom"/>
</dbReference>
<proteinExistence type="predicted"/>
<dbReference type="Proteomes" id="UP001652542">
    <property type="component" value="Unassembled WGS sequence"/>
</dbReference>
<dbReference type="RefSeq" id="WP_263734752.1">
    <property type="nucleotide sequence ID" value="NZ_JAOWKY010000002.1"/>
</dbReference>
<evidence type="ECO:0000256" key="1">
    <source>
        <dbReference type="SAM" id="MobiDB-lite"/>
    </source>
</evidence>